<proteinExistence type="predicted"/>
<sequence length="279" mass="30942">MFRAQDMTPILAGKDSIFDQPAWLALTAPKLFNPEYPDAERVEEYLSRFVVRLPRLVRLTRTAKQNPMDEIACADAATLATHLYLDTLEDWIRRVTTMGLVRTVPTTEPSCVPLTARSCEFASARVFKRIVLYWRLRCLVSGCILTLLQVKAAHMPSFAAAAAVLLDKLGEGATASVQSHEERAAECIAMSVQWAMTSPSPFPVYKLLVVSPLMNAFGVWMRSERRPTNVADSQRARNLQVWAVEQITAIARTIHAPEMGVAQLEAMNMVLMGGPLPGV</sequence>
<gene>
    <name evidence="1" type="ORF">CLCR_08964</name>
</gene>
<dbReference type="InterPro" id="IPR053178">
    <property type="entry name" value="Osmoadaptation_assoc"/>
</dbReference>
<dbReference type="VEuPathDB" id="FungiDB:CLCR_08964"/>
<reference evidence="2" key="1">
    <citation type="submission" date="2015-07" db="EMBL/GenBank/DDBJ databases">
        <authorList>
            <person name="Teixeira M.M."/>
            <person name="Souza R.C."/>
            <person name="Almeida L.G."/>
            <person name="Vicente V.A."/>
            <person name="de Hoog S."/>
            <person name="Bocca A.L."/>
            <person name="de Almeida S.R."/>
            <person name="Vasconcelos A.T."/>
            <person name="Felipe M.S."/>
        </authorList>
    </citation>
    <scope>NUCLEOTIDE SEQUENCE [LARGE SCALE GENOMIC DNA]</scope>
    <source>
        <strain evidence="2">KSF</strain>
    </source>
</reference>
<dbReference type="Proteomes" id="UP000094526">
    <property type="component" value="Unassembled WGS sequence"/>
</dbReference>
<accession>A0A1C1CSN4</accession>
<dbReference type="AlphaFoldDB" id="A0A1C1CSN4"/>
<keyword evidence="2" id="KW-1185">Reference proteome</keyword>
<comment type="caution">
    <text evidence="1">The sequence shown here is derived from an EMBL/GenBank/DDBJ whole genome shotgun (WGS) entry which is preliminary data.</text>
</comment>
<dbReference type="PANTHER" id="PTHR38111:SF2">
    <property type="entry name" value="FINGER DOMAIN PROTEIN, PUTATIVE (AFU_ORTHOLOGUE AFUA_1G01560)-RELATED"/>
    <property type="match status" value="1"/>
</dbReference>
<dbReference type="PANTHER" id="PTHR38111">
    <property type="entry name" value="ZN(2)-C6 FUNGAL-TYPE DOMAIN-CONTAINING PROTEIN-RELATED"/>
    <property type="match status" value="1"/>
</dbReference>
<organism evidence="1 2">
    <name type="scientific">Cladophialophora carrionii</name>
    <dbReference type="NCBI Taxonomy" id="86049"/>
    <lineage>
        <taxon>Eukaryota</taxon>
        <taxon>Fungi</taxon>
        <taxon>Dikarya</taxon>
        <taxon>Ascomycota</taxon>
        <taxon>Pezizomycotina</taxon>
        <taxon>Eurotiomycetes</taxon>
        <taxon>Chaetothyriomycetidae</taxon>
        <taxon>Chaetothyriales</taxon>
        <taxon>Herpotrichiellaceae</taxon>
        <taxon>Cladophialophora</taxon>
    </lineage>
</organism>
<evidence type="ECO:0000313" key="1">
    <source>
        <dbReference type="EMBL" id="OCT51508.1"/>
    </source>
</evidence>
<protein>
    <recommendedName>
        <fullName evidence="3">Transcription factor domain-containing protein</fullName>
    </recommendedName>
</protein>
<dbReference type="OrthoDB" id="5126878at2759"/>
<dbReference type="STRING" id="86049.A0A1C1CSN4"/>
<evidence type="ECO:0000313" key="2">
    <source>
        <dbReference type="Proteomes" id="UP000094526"/>
    </source>
</evidence>
<name>A0A1C1CSN4_9EURO</name>
<dbReference type="EMBL" id="LGRB01000009">
    <property type="protein sequence ID" value="OCT51508.1"/>
    <property type="molecule type" value="Genomic_DNA"/>
</dbReference>
<evidence type="ECO:0008006" key="3">
    <source>
        <dbReference type="Google" id="ProtNLM"/>
    </source>
</evidence>